<reference evidence="3 4" key="1">
    <citation type="submission" date="2016-10" db="EMBL/GenBank/DDBJ databases">
        <authorList>
            <person name="de Groot N.N."/>
        </authorList>
    </citation>
    <scope>NUCLEOTIDE SEQUENCE [LARGE SCALE GENOMIC DNA]</scope>
    <source>
        <strain evidence="3 4">DSM 27375</strain>
    </source>
</reference>
<evidence type="ECO:0000313" key="4">
    <source>
        <dbReference type="Proteomes" id="UP000182284"/>
    </source>
</evidence>
<dbReference type="PANTHER" id="PTHR42928">
    <property type="entry name" value="TRICARBOXYLATE-BINDING PROTEIN"/>
    <property type="match status" value="1"/>
</dbReference>
<dbReference type="InterPro" id="IPR042100">
    <property type="entry name" value="Bug_dom1"/>
</dbReference>
<organism evidence="3 4">
    <name type="scientific">Celeribacter baekdonensis</name>
    <dbReference type="NCBI Taxonomy" id="875171"/>
    <lineage>
        <taxon>Bacteria</taxon>
        <taxon>Pseudomonadati</taxon>
        <taxon>Pseudomonadota</taxon>
        <taxon>Alphaproteobacteria</taxon>
        <taxon>Rhodobacterales</taxon>
        <taxon>Roseobacteraceae</taxon>
        <taxon>Celeribacter</taxon>
    </lineage>
</organism>
<dbReference type="InterPro" id="IPR005064">
    <property type="entry name" value="BUG"/>
</dbReference>
<dbReference type="AlphaFoldDB" id="A0A1G7RZS0"/>
<accession>A0A1G7RZS0</accession>
<dbReference type="EMBL" id="FNBL01000013">
    <property type="protein sequence ID" value="SDG16258.1"/>
    <property type="molecule type" value="Genomic_DNA"/>
</dbReference>
<dbReference type="Proteomes" id="UP000182284">
    <property type="component" value="Unassembled WGS sequence"/>
</dbReference>
<keyword evidence="3" id="KW-0675">Receptor</keyword>
<dbReference type="PANTHER" id="PTHR42928:SF5">
    <property type="entry name" value="BLR1237 PROTEIN"/>
    <property type="match status" value="1"/>
</dbReference>
<proteinExistence type="inferred from homology"/>
<feature type="signal peptide" evidence="2">
    <location>
        <begin position="1"/>
        <end position="25"/>
    </location>
</feature>
<evidence type="ECO:0000256" key="1">
    <source>
        <dbReference type="ARBA" id="ARBA00006987"/>
    </source>
</evidence>
<evidence type="ECO:0000256" key="2">
    <source>
        <dbReference type="SAM" id="SignalP"/>
    </source>
</evidence>
<evidence type="ECO:0000313" key="3">
    <source>
        <dbReference type="EMBL" id="SDG16258.1"/>
    </source>
</evidence>
<keyword evidence="2" id="KW-0732">Signal</keyword>
<gene>
    <name evidence="3" type="ORF">SAMN04488117_11326</name>
</gene>
<dbReference type="RefSeq" id="WP_074646463.1">
    <property type="nucleotide sequence ID" value="NZ_FNBL01000013.1"/>
</dbReference>
<dbReference type="Pfam" id="PF03401">
    <property type="entry name" value="TctC"/>
    <property type="match status" value="1"/>
</dbReference>
<dbReference type="SUPFAM" id="SSF53850">
    <property type="entry name" value="Periplasmic binding protein-like II"/>
    <property type="match status" value="1"/>
</dbReference>
<sequence>MQRRTVLASVFGALAAMAIGQTAMADDWPSRPIQVIVPFGAGGDTDFNARALAKYLEPELGVSLPVINVTGAGGTVAARQVMGAKADGQTVLFFHTTFLTSQALGITDLTLDDYEVTGIVAQEDGNVIVVPADSPYQTMEELMAASTANPGEIDLTANTGAMTYLVGTQLNNAGAAFNFVDVGGASGRLTAVLGGNVDVSFNPVGQVKPYVDSGDLRVLATISNERTTSLPDVPTLTDLGYDITFRAEFFYLFPKGTPQDRIDIFSSAIQNVIANSGGYADEIQKAYSQKPYYLGREESREHLDVVLERMKQVKF</sequence>
<dbReference type="CDD" id="cd07012">
    <property type="entry name" value="PBP2_Bug_TTT"/>
    <property type="match status" value="1"/>
</dbReference>
<name>A0A1G7RZS0_9RHOB</name>
<dbReference type="PIRSF" id="PIRSF017082">
    <property type="entry name" value="YflP"/>
    <property type="match status" value="1"/>
</dbReference>
<dbReference type="Gene3D" id="3.40.190.10">
    <property type="entry name" value="Periplasmic binding protein-like II"/>
    <property type="match status" value="1"/>
</dbReference>
<protein>
    <submittedName>
        <fullName evidence="3">Tripartite-type tricarboxylate transporter, receptor component TctC</fullName>
    </submittedName>
</protein>
<feature type="chain" id="PRO_5010259741" evidence="2">
    <location>
        <begin position="26"/>
        <end position="315"/>
    </location>
</feature>
<comment type="similarity">
    <text evidence="1">Belongs to the UPF0065 (bug) family.</text>
</comment>
<dbReference type="Gene3D" id="3.40.190.150">
    <property type="entry name" value="Bordetella uptake gene, domain 1"/>
    <property type="match status" value="1"/>
</dbReference>